<dbReference type="Proteomes" id="UP001589773">
    <property type="component" value="Unassembled WGS sequence"/>
</dbReference>
<evidence type="ECO:0000313" key="3">
    <source>
        <dbReference type="Proteomes" id="UP001589773"/>
    </source>
</evidence>
<keyword evidence="3" id="KW-1185">Reference proteome</keyword>
<keyword evidence="1" id="KW-0732">Signal</keyword>
<gene>
    <name evidence="2" type="ORF">ACFFJK_16085</name>
</gene>
<name>A0ABV6FIP9_9BURK</name>
<evidence type="ECO:0000256" key="1">
    <source>
        <dbReference type="SAM" id="SignalP"/>
    </source>
</evidence>
<feature type="chain" id="PRO_5046240670" evidence="1">
    <location>
        <begin position="22"/>
        <end position="360"/>
    </location>
</feature>
<organism evidence="2 3">
    <name type="scientific">Massilia consociata</name>
    <dbReference type="NCBI Taxonomy" id="760117"/>
    <lineage>
        <taxon>Bacteria</taxon>
        <taxon>Pseudomonadati</taxon>
        <taxon>Pseudomonadota</taxon>
        <taxon>Betaproteobacteria</taxon>
        <taxon>Burkholderiales</taxon>
        <taxon>Oxalobacteraceae</taxon>
        <taxon>Telluria group</taxon>
        <taxon>Massilia</taxon>
    </lineage>
</organism>
<protein>
    <submittedName>
        <fullName evidence="2">DUF5694 domain-containing protein</fullName>
    </submittedName>
</protein>
<feature type="signal peptide" evidence="1">
    <location>
        <begin position="1"/>
        <end position="21"/>
    </location>
</feature>
<proteinExistence type="predicted"/>
<dbReference type="InterPro" id="IPR043749">
    <property type="entry name" value="DUF5694"/>
</dbReference>
<evidence type="ECO:0000313" key="2">
    <source>
        <dbReference type="EMBL" id="MFC0253419.1"/>
    </source>
</evidence>
<dbReference type="RefSeq" id="WP_379680459.1">
    <property type="nucleotide sequence ID" value="NZ_JBHLWP010000013.1"/>
</dbReference>
<dbReference type="EMBL" id="JBHLWP010000013">
    <property type="protein sequence ID" value="MFC0253419.1"/>
    <property type="molecule type" value="Genomic_DNA"/>
</dbReference>
<sequence length="360" mass="39109">MRHVYAFLAFLAAAVVSGAAAAQAYRPDFDPSKLKGPAAGPANEVLVLGTSHLSQLPESFDPANLRPLVDRLAGWRPDGIAIEELSGTQCDFMRRYPGRYKDSIPIYCPDTAPAQAATGLDVAAATAQAEALLAAWPANPSAGQRRRLAALFLAGGEQASALVQWLQLPQAERRASDGLDATLVERLETLKDKRDESILIAARLAARLGHERVYPMDDHTADRPTVDRKAAGEAMSKAWDNPALKRRMEAIKAREAKIGTAEGVLALYRADNAPGATQLAFDSDFGAALEESSSQRFGRRYIGYWETRNLRMAGNIRDVLAARPGMRMLVIVGASHKGYLEAYLHQMHDVRVVDAAPLLR</sequence>
<reference evidence="2 3" key="1">
    <citation type="submission" date="2024-09" db="EMBL/GenBank/DDBJ databases">
        <authorList>
            <person name="Sun Q."/>
            <person name="Mori K."/>
        </authorList>
    </citation>
    <scope>NUCLEOTIDE SEQUENCE [LARGE SCALE GENOMIC DNA]</scope>
    <source>
        <strain evidence="2 3">CCM 7792</strain>
    </source>
</reference>
<accession>A0ABV6FIP9</accession>
<dbReference type="Pfam" id="PF18950">
    <property type="entry name" value="DUF5694"/>
    <property type="match status" value="1"/>
</dbReference>
<comment type="caution">
    <text evidence="2">The sequence shown here is derived from an EMBL/GenBank/DDBJ whole genome shotgun (WGS) entry which is preliminary data.</text>
</comment>